<evidence type="ECO:0000313" key="4">
    <source>
        <dbReference type="Proteomes" id="UP000803844"/>
    </source>
</evidence>
<dbReference type="Proteomes" id="UP000803844">
    <property type="component" value="Unassembled WGS sequence"/>
</dbReference>
<comment type="caution">
    <text evidence="3">The sequence shown here is derived from an EMBL/GenBank/DDBJ whole genome shotgun (WGS) entry which is preliminary data.</text>
</comment>
<feature type="region of interest" description="Disordered" evidence="1">
    <location>
        <begin position="58"/>
        <end position="77"/>
    </location>
</feature>
<feature type="compositionally biased region" description="Polar residues" evidence="1">
    <location>
        <begin position="19"/>
        <end position="32"/>
    </location>
</feature>
<organism evidence="3 4">
    <name type="scientific">Cryphonectria parasitica (strain ATCC 38755 / EP155)</name>
    <dbReference type="NCBI Taxonomy" id="660469"/>
    <lineage>
        <taxon>Eukaryota</taxon>
        <taxon>Fungi</taxon>
        <taxon>Dikarya</taxon>
        <taxon>Ascomycota</taxon>
        <taxon>Pezizomycotina</taxon>
        <taxon>Sordariomycetes</taxon>
        <taxon>Sordariomycetidae</taxon>
        <taxon>Diaporthales</taxon>
        <taxon>Cryphonectriaceae</taxon>
        <taxon>Cryphonectria-Endothia species complex</taxon>
        <taxon>Cryphonectria</taxon>
    </lineage>
</organism>
<feature type="compositionally biased region" description="Basic and acidic residues" evidence="1">
    <location>
        <begin position="62"/>
        <end position="71"/>
    </location>
</feature>
<dbReference type="AlphaFoldDB" id="A0A9P4Y8M3"/>
<dbReference type="Pfam" id="PF24580">
    <property type="entry name" value="DUF7607"/>
    <property type="match status" value="1"/>
</dbReference>
<feature type="region of interest" description="Disordered" evidence="1">
    <location>
        <begin position="19"/>
        <end position="53"/>
    </location>
</feature>
<keyword evidence="4" id="KW-1185">Reference proteome</keyword>
<proteinExistence type="predicted"/>
<sequence>MLFGRARKRYVNGLISDTLVTPTASSGGNDNKSALPVFGESDNDDNPEWEDIDHEIEEEEEEVRREQERGLAKKSQLQPSQVDTFIEQIVQEYISRWEENKLPARQRQAFFLCDKARRNGARNSQVVRLTDLVKP</sequence>
<accession>A0A9P4Y8M3</accession>
<dbReference type="GeneID" id="63842575"/>
<dbReference type="InterPro" id="IPR056026">
    <property type="entry name" value="DUF7607"/>
</dbReference>
<protein>
    <recommendedName>
        <fullName evidence="2">DUF7607 domain-containing protein</fullName>
    </recommendedName>
</protein>
<reference evidence="3" key="1">
    <citation type="journal article" date="2020" name="Phytopathology">
        <title>Genome sequence of the chestnut blight fungus Cryphonectria parasitica EP155: A fundamental resource for an archetypical invasive plant pathogen.</title>
        <authorList>
            <person name="Crouch J.A."/>
            <person name="Dawe A."/>
            <person name="Aerts A."/>
            <person name="Barry K."/>
            <person name="Churchill A.C.L."/>
            <person name="Grimwood J."/>
            <person name="Hillman B."/>
            <person name="Milgroom M.G."/>
            <person name="Pangilinan J."/>
            <person name="Smith M."/>
            <person name="Salamov A."/>
            <person name="Schmutz J."/>
            <person name="Yadav J."/>
            <person name="Grigoriev I.V."/>
            <person name="Nuss D."/>
        </authorList>
    </citation>
    <scope>NUCLEOTIDE SEQUENCE</scope>
    <source>
        <strain evidence="3">EP155</strain>
    </source>
</reference>
<name>A0A9P4Y8M3_CRYP1</name>
<evidence type="ECO:0000256" key="1">
    <source>
        <dbReference type="SAM" id="MobiDB-lite"/>
    </source>
</evidence>
<gene>
    <name evidence="3" type="ORF">M406DRAFT_71444</name>
</gene>
<feature type="domain" description="DUF7607" evidence="2">
    <location>
        <begin position="80"/>
        <end position="130"/>
    </location>
</feature>
<evidence type="ECO:0000259" key="2">
    <source>
        <dbReference type="Pfam" id="PF24580"/>
    </source>
</evidence>
<feature type="compositionally biased region" description="Acidic residues" evidence="1">
    <location>
        <begin position="41"/>
        <end position="53"/>
    </location>
</feature>
<dbReference type="RefSeq" id="XP_040779395.1">
    <property type="nucleotide sequence ID" value="XM_040925446.1"/>
</dbReference>
<dbReference type="EMBL" id="MU032345">
    <property type="protein sequence ID" value="KAF3768434.1"/>
    <property type="molecule type" value="Genomic_DNA"/>
</dbReference>
<evidence type="ECO:0000313" key="3">
    <source>
        <dbReference type="EMBL" id="KAF3768434.1"/>
    </source>
</evidence>